<dbReference type="InterPro" id="IPR036098">
    <property type="entry name" value="Thymidylate_synthase_ThyX_sf"/>
</dbReference>
<gene>
    <name evidence="1" type="ORF">UFOPK2582_00357</name>
    <name evidence="2" type="ORF">UFOPK3046_00855</name>
    <name evidence="3" type="ORF">UFOPK3914_00075</name>
    <name evidence="4" type="ORF">UFOPK4173_00349</name>
    <name evidence="5" type="ORF">UFOPK4354_00623</name>
</gene>
<dbReference type="PROSITE" id="PS51331">
    <property type="entry name" value="THYX"/>
    <property type="match status" value="2"/>
</dbReference>
<dbReference type="GO" id="GO:0004799">
    <property type="term" value="F:thymidylate synthase activity"/>
    <property type="evidence" value="ECO:0007669"/>
    <property type="project" value="TreeGrafter"/>
</dbReference>
<dbReference type="GO" id="GO:0050660">
    <property type="term" value="F:flavin adenine dinucleotide binding"/>
    <property type="evidence" value="ECO:0007669"/>
    <property type="project" value="InterPro"/>
</dbReference>
<accession>A0A6J6YA09</accession>
<evidence type="ECO:0000313" key="3">
    <source>
        <dbReference type="EMBL" id="CAB4968324.1"/>
    </source>
</evidence>
<dbReference type="GO" id="GO:0070402">
    <property type="term" value="F:NADPH binding"/>
    <property type="evidence" value="ECO:0007669"/>
    <property type="project" value="TreeGrafter"/>
</dbReference>
<dbReference type="AlphaFoldDB" id="A0A6J6YA09"/>
<organism evidence="2">
    <name type="scientific">freshwater metagenome</name>
    <dbReference type="NCBI Taxonomy" id="449393"/>
    <lineage>
        <taxon>unclassified sequences</taxon>
        <taxon>metagenomes</taxon>
        <taxon>ecological metagenomes</taxon>
    </lineage>
</organism>
<dbReference type="InterPro" id="IPR003669">
    <property type="entry name" value="Thymidylate_synthase_ThyX"/>
</dbReference>
<dbReference type="GO" id="GO:0050797">
    <property type="term" value="F:thymidylate synthase (FAD) activity"/>
    <property type="evidence" value="ECO:0007669"/>
    <property type="project" value="InterPro"/>
</dbReference>
<dbReference type="Pfam" id="PF02511">
    <property type="entry name" value="Thy1"/>
    <property type="match status" value="2"/>
</dbReference>
<dbReference type="GO" id="GO:0006231">
    <property type="term" value="P:dTMP biosynthetic process"/>
    <property type="evidence" value="ECO:0007669"/>
    <property type="project" value="InterPro"/>
</dbReference>
<evidence type="ECO:0000313" key="4">
    <source>
        <dbReference type="EMBL" id="CAB5027894.1"/>
    </source>
</evidence>
<proteinExistence type="predicted"/>
<name>A0A6J6YA09_9ZZZZ</name>
<evidence type="ECO:0000313" key="2">
    <source>
        <dbReference type="EMBL" id="CAB4806230.1"/>
    </source>
</evidence>
<dbReference type="CDD" id="cd20175">
    <property type="entry name" value="ThyX"/>
    <property type="match status" value="1"/>
</dbReference>
<reference evidence="2" key="1">
    <citation type="submission" date="2020-05" db="EMBL/GenBank/DDBJ databases">
        <authorList>
            <person name="Chiriac C."/>
            <person name="Salcher M."/>
            <person name="Ghai R."/>
            <person name="Kavagutti S V."/>
        </authorList>
    </citation>
    <scope>NUCLEOTIDE SEQUENCE</scope>
</reference>
<evidence type="ECO:0000313" key="1">
    <source>
        <dbReference type="EMBL" id="CAB4690124.1"/>
    </source>
</evidence>
<protein>
    <submittedName>
        <fullName evidence="2">Unannotated protein</fullName>
    </submittedName>
</protein>
<dbReference type="EMBL" id="CAEZXS010000026">
    <property type="protein sequence ID" value="CAB4690124.1"/>
    <property type="molecule type" value="Genomic_DNA"/>
</dbReference>
<dbReference type="EMBL" id="CAFAAQ010000063">
    <property type="protein sequence ID" value="CAB4806230.1"/>
    <property type="molecule type" value="Genomic_DNA"/>
</dbReference>
<dbReference type="EMBL" id="CAFBQW010000051">
    <property type="protein sequence ID" value="CAB5064859.1"/>
    <property type="molecule type" value="Genomic_DNA"/>
</dbReference>
<evidence type="ECO:0000313" key="5">
    <source>
        <dbReference type="EMBL" id="CAB5064859.1"/>
    </source>
</evidence>
<dbReference type="PANTHER" id="PTHR34934:SF1">
    <property type="entry name" value="FLAVIN-DEPENDENT THYMIDYLATE SYNTHASE"/>
    <property type="match status" value="1"/>
</dbReference>
<dbReference type="SUPFAM" id="SSF69796">
    <property type="entry name" value="Thymidylate synthase-complementing protein Thy1"/>
    <property type="match status" value="2"/>
</dbReference>
<dbReference type="Gene3D" id="3.30.1360.170">
    <property type="match status" value="2"/>
</dbReference>
<dbReference type="EMBL" id="CAFBPW010000023">
    <property type="protein sequence ID" value="CAB5027894.1"/>
    <property type="molecule type" value="Genomic_DNA"/>
</dbReference>
<dbReference type="PANTHER" id="PTHR34934">
    <property type="entry name" value="FLAVIN-DEPENDENT THYMIDYLATE SYNTHASE"/>
    <property type="match status" value="1"/>
</dbReference>
<dbReference type="EMBL" id="CAFBOG010000003">
    <property type="protein sequence ID" value="CAB4968324.1"/>
    <property type="molecule type" value="Genomic_DNA"/>
</dbReference>
<sequence length="571" mass="64860">MADLAEISPLFLLFAGRVANVPAEGTYCGHVSSLVPTYVAEQFTEEEQVVLRRYFSNLDGPVFALVNLPEVVKGALFARYSRSAKSLRRLFVDEFVGELDTTGDESVDATIGLDRAEALYDRIFFEYGDDSVAQLGGVHLACEQASNLLTKILEWGRLMSYLEQSTRYIPYDERLGGRFRYHRDPELLGSNMGARYVGDMDRLFDTYGELARSIQDHFRERYPKNEQDSDFVYRQAIRAKAFDATRGILPAASLSNVGIYGSGQGFEALLLRMRSHPLPEARQYSELMLVELRKVIPSFLRRVDLPDRGGASSKYMSNNREAMETVAYEMLPGDESSGLAAPTVTLLDWDPEGEVKVIAAMLYPHTSIPEAQILDRVRLMSVDDRLAVARAYVGERTNRRHKPGRALERTDYRFDVVSDYGAFRDLQRHRLMTIEWQELTPRHGYTRPVSIDDAGLTAQFDEAMGISKDLWTDLSERFPERAGYAVSLAYRIRYAMQFNAREAMHLIELRTSIQGHPSYRSVGQEMHRLIAEQAGHRTIAEMMLFVDHSGEPELERLQAERQAETRRSPAS</sequence>